<dbReference type="Proteomes" id="UP001589773">
    <property type="component" value="Unassembled WGS sequence"/>
</dbReference>
<evidence type="ECO:0000313" key="2">
    <source>
        <dbReference type="EMBL" id="MFC0254550.1"/>
    </source>
</evidence>
<proteinExistence type="predicted"/>
<organism evidence="2 3">
    <name type="scientific">Massilia consociata</name>
    <dbReference type="NCBI Taxonomy" id="760117"/>
    <lineage>
        <taxon>Bacteria</taxon>
        <taxon>Pseudomonadati</taxon>
        <taxon>Pseudomonadota</taxon>
        <taxon>Betaproteobacteria</taxon>
        <taxon>Burkholderiales</taxon>
        <taxon>Oxalobacteraceae</taxon>
        <taxon>Telluria group</taxon>
        <taxon>Massilia</taxon>
    </lineage>
</organism>
<evidence type="ECO:0000313" key="3">
    <source>
        <dbReference type="Proteomes" id="UP001589773"/>
    </source>
</evidence>
<feature type="signal peptide" evidence="1">
    <location>
        <begin position="1"/>
        <end position="23"/>
    </location>
</feature>
<dbReference type="RefSeq" id="WP_379681795.1">
    <property type="nucleotide sequence ID" value="NZ_JBHLWP010000030.1"/>
</dbReference>
<comment type="caution">
    <text evidence="2">The sequence shown here is derived from an EMBL/GenBank/DDBJ whole genome shotgun (WGS) entry which is preliminary data.</text>
</comment>
<gene>
    <name evidence="2" type="ORF">ACFFJK_21910</name>
</gene>
<accession>A0ABV6FLX8</accession>
<feature type="chain" id="PRO_5045101141" evidence="1">
    <location>
        <begin position="24"/>
        <end position="164"/>
    </location>
</feature>
<evidence type="ECO:0000256" key="1">
    <source>
        <dbReference type="SAM" id="SignalP"/>
    </source>
</evidence>
<name>A0ABV6FLX8_9BURK</name>
<keyword evidence="3" id="KW-1185">Reference proteome</keyword>
<sequence>MKSRMKASVLACVLAGSASGAVAQGDCYEKISTIQKIGDVQSALSCVEGRVAAEAERFKQHTESHKKQLFQQIVDQLELVTTNVRHVSFKESTNGAWKQIPDSANADACFLSSVRLPAQGLCQVTYQGAQGRWTYNVSDPASAGFTCTATCVWMDIRLKEQGGQ</sequence>
<reference evidence="2 3" key="1">
    <citation type="submission" date="2024-09" db="EMBL/GenBank/DDBJ databases">
        <authorList>
            <person name="Sun Q."/>
            <person name="Mori K."/>
        </authorList>
    </citation>
    <scope>NUCLEOTIDE SEQUENCE [LARGE SCALE GENOMIC DNA]</scope>
    <source>
        <strain evidence="2 3">CCM 7792</strain>
    </source>
</reference>
<keyword evidence="1" id="KW-0732">Signal</keyword>
<dbReference type="EMBL" id="JBHLWP010000030">
    <property type="protein sequence ID" value="MFC0254550.1"/>
    <property type="molecule type" value="Genomic_DNA"/>
</dbReference>
<protein>
    <submittedName>
        <fullName evidence="2">Uncharacterized protein</fullName>
    </submittedName>
</protein>